<dbReference type="Proteomes" id="UP001501729">
    <property type="component" value="Unassembled WGS sequence"/>
</dbReference>
<accession>A0AAV3UB89</accession>
<dbReference type="EMBL" id="BAABKX010000001">
    <property type="protein sequence ID" value="GAA5041763.1"/>
    <property type="molecule type" value="Genomic_DNA"/>
</dbReference>
<protein>
    <recommendedName>
        <fullName evidence="3">Halobacterial output domain-containing protein</fullName>
    </recommendedName>
</protein>
<reference evidence="1 2" key="1">
    <citation type="journal article" date="2019" name="Int. J. Syst. Evol. Microbiol.">
        <title>The Global Catalogue of Microorganisms (GCM) 10K type strain sequencing project: providing services to taxonomists for standard genome sequencing and annotation.</title>
        <authorList>
            <consortium name="The Broad Institute Genomics Platform"/>
            <consortium name="The Broad Institute Genome Sequencing Center for Infectious Disease"/>
            <person name="Wu L."/>
            <person name="Ma J."/>
        </authorList>
    </citation>
    <scope>NUCLEOTIDE SEQUENCE [LARGE SCALE GENOMIC DNA]</scope>
    <source>
        <strain evidence="1 2">JCM 17504</strain>
    </source>
</reference>
<comment type="caution">
    <text evidence="1">The sequence shown here is derived from an EMBL/GenBank/DDBJ whole genome shotgun (WGS) entry which is preliminary data.</text>
</comment>
<keyword evidence="2" id="KW-1185">Reference proteome</keyword>
<proteinExistence type="predicted"/>
<organism evidence="1 2">
    <name type="scientific">Haladaptatus pallidirubidus</name>
    <dbReference type="NCBI Taxonomy" id="1008152"/>
    <lineage>
        <taxon>Archaea</taxon>
        <taxon>Methanobacteriati</taxon>
        <taxon>Methanobacteriota</taxon>
        <taxon>Stenosarchaea group</taxon>
        <taxon>Halobacteria</taxon>
        <taxon>Halobacteriales</taxon>
        <taxon>Haladaptataceae</taxon>
        <taxon>Haladaptatus</taxon>
    </lineage>
</organism>
<name>A0AAV3UB89_9EURY</name>
<evidence type="ECO:0000313" key="1">
    <source>
        <dbReference type="EMBL" id="GAA5041763.1"/>
    </source>
</evidence>
<gene>
    <name evidence="1" type="ORF">GCM10025751_04300</name>
</gene>
<evidence type="ECO:0008006" key="3">
    <source>
        <dbReference type="Google" id="ProtNLM"/>
    </source>
</evidence>
<sequence>MQIEYRDMQFMGAVSDKNSQLFGTDFVSSVVEQRLSNPMALRSFAVEIIPDFVQDFFDSDFEGHCILDTFRSGVFGVGAELLVELIDDVVILTDPNADRSAIGHTVRCDTTCKDKHAGRVA</sequence>
<dbReference type="AlphaFoldDB" id="A0AAV3UB89"/>
<evidence type="ECO:0000313" key="2">
    <source>
        <dbReference type="Proteomes" id="UP001501729"/>
    </source>
</evidence>